<protein>
    <submittedName>
        <fullName evidence="9">Fungal specific transcription factor, putative</fullName>
    </submittedName>
</protein>
<evidence type="ECO:0000256" key="7">
    <source>
        <dbReference type="SAM" id="MobiDB-lite"/>
    </source>
</evidence>
<accession>A1DA93</accession>
<dbReference type="PANTHER" id="PTHR31001">
    <property type="entry name" value="UNCHARACTERIZED TRANSCRIPTIONAL REGULATORY PROTEIN"/>
    <property type="match status" value="1"/>
</dbReference>
<sequence length="737" mass="83343">MIRRNRKPSSCEPCRIAKVRCDHAAPICQRCQTRAIGNLCYYHPAPLTRVRDKQVRARRARQRGNQLGNRDETKDAELTEHHGKGLSPSSLSATARTPGSDTSQFLGSTSYLAALKEHPLSVLPSSPSSRCLQDEFEHWRTDHAYTFARLIRLVSAAAFHYEQIAWYYERGRFTIIPAPLILGPLAVLKEYVQVESWDGISNWESLHKAISAASAIPLLVDTTTTLDDFRMMVSGKRLRWEFVGLMLALAGISVQGRYPSHHVLELRNGEQMDVETFTKDMVLACNACLELCSRYGQANDVVVWMRYMHIFLGTEVLGETSGRVYRLFGDLVSSIYAMGLHHNEDKNIPFYLSETRRRILAVTHRTDKNIATLLGRPPRLPHHYCAVELPRDLADETLFLDHKCIEMALLTLDKEGWNTAGRFYPATVIRMRQILSVLREQVLDLSLGCRGETGRGDRLLYTSLSLWLPISDLYLVRFAYQRCRDTWEKIPEQFRYRPECWETMGAVDCLARVIVHCEYLLSVFQLHRIRCQDSMNGIKDLLDTSTKILSVIVDLTRRCQRHEVRKQLPWITIVKCLIYVIPAAGVLVSEIHRHTLSNRALPSSMPRSEIIRTLSFVISWFQTSELPSTSSSTACMELITLISRLLDNSLDYQPVLAHSNVSAPVIAGNGEGSAATGNIPGLQQGTNFDGVSDAMTLDSGARLDANLGLELASEDFLSWLDDLDLDLVTPDWIFFGE</sequence>
<name>A1DA93_NEOFI</name>
<dbReference type="SUPFAM" id="SSF57701">
    <property type="entry name" value="Zn2/Cys6 DNA-binding domain"/>
    <property type="match status" value="1"/>
</dbReference>
<reference evidence="10" key="1">
    <citation type="journal article" date="2008" name="PLoS Genet.">
        <title>Genomic islands in the pathogenic filamentous fungus Aspergillus fumigatus.</title>
        <authorList>
            <person name="Fedorova N.D."/>
            <person name="Khaldi N."/>
            <person name="Joardar V.S."/>
            <person name="Maiti R."/>
            <person name="Amedeo P."/>
            <person name="Anderson M.J."/>
            <person name="Crabtree J."/>
            <person name="Silva J.C."/>
            <person name="Badger J.H."/>
            <person name="Albarraq A."/>
            <person name="Angiuoli S."/>
            <person name="Bussey H."/>
            <person name="Bowyer P."/>
            <person name="Cotty P.J."/>
            <person name="Dyer P.S."/>
            <person name="Egan A."/>
            <person name="Galens K."/>
            <person name="Fraser-Liggett C.M."/>
            <person name="Haas B.J."/>
            <person name="Inman J.M."/>
            <person name="Kent R."/>
            <person name="Lemieux S."/>
            <person name="Malavazi I."/>
            <person name="Orvis J."/>
            <person name="Roemer T."/>
            <person name="Ronning C.M."/>
            <person name="Sundaram J.P."/>
            <person name="Sutton G."/>
            <person name="Turner G."/>
            <person name="Venter J.C."/>
            <person name="White O.R."/>
            <person name="Whitty B.R."/>
            <person name="Youngman P."/>
            <person name="Wolfe K.H."/>
            <person name="Goldman G.H."/>
            <person name="Wortman J.R."/>
            <person name="Jiang B."/>
            <person name="Denning D.W."/>
            <person name="Nierman W.C."/>
        </authorList>
    </citation>
    <scope>NUCLEOTIDE SEQUENCE [LARGE SCALE GENOMIC DNA]</scope>
    <source>
        <strain evidence="10">ATCC 1020 / DSM 3700 / CBS 544.65 / FGSC A1164 / JCM 1740 / NRRL 181 / WB 181</strain>
    </source>
</reference>
<dbReference type="RefSeq" id="XP_001261680.1">
    <property type="nucleotide sequence ID" value="XM_001261679.1"/>
</dbReference>
<dbReference type="EMBL" id="DS027694">
    <property type="protein sequence ID" value="EAW19783.1"/>
    <property type="molecule type" value="Genomic_DNA"/>
</dbReference>
<keyword evidence="5" id="KW-0804">Transcription</keyword>
<feature type="compositionally biased region" description="Basic and acidic residues" evidence="7">
    <location>
        <begin position="69"/>
        <end position="83"/>
    </location>
</feature>
<feature type="region of interest" description="Disordered" evidence="7">
    <location>
        <begin position="52"/>
        <end position="102"/>
    </location>
</feature>
<gene>
    <name evidence="9" type="ORF">NFIA_094030</name>
</gene>
<keyword evidence="4" id="KW-0238">DNA-binding</keyword>
<dbReference type="AlphaFoldDB" id="A1DA93"/>
<dbReference type="VEuPathDB" id="FungiDB:NFIA_094030"/>
<dbReference type="GO" id="GO:0006351">
    <property type="term" value="P:DNA-templated transcription"/>
    <property type="evidence" value="ECO:0007669"/>
    <property type="project" value="InterPro"/>
</dbReference>
<dbReference type="CDD" id="cd00067">
    <property type="entry name" value="GAL4"/>
    <property type="match status" value="1"/>
</dbReference>
<dbReference type="Pfam" id="PF00172">
    <property type="entry name" value="Zn_clus"/>
    <property type="match status" value="1"/>
</dbReference>
<dbReference type="InterPro" id="IPR050613">
    <property type="entry name" value="Sec_Metabolite_Reg"/>
</dbReference>
<dbReference type="PROSITE" id="PS50048">
    <property type="entry name" value="ZN2_CY6_FUNGAL_2"/>
    <property type="match status" value="1"/>
</dbReference>
<dbReference type="Gene3D" id="4.10.240.10">
    <property type="entry name" value="Zn(2)-C6 fungal-type DNA-binding domain"/>
    <property type="match status" value="1"/>
</dbReference>
<evidence type="ECO:0000256" key="1">
    <source>
        <dbReference type="ARBA" id="ARBA00004123"/>
    </source>
</evidence>
<dbReference type="InterPro" id="IPR036864">
    <property type="entry name" value="Zn2-C6_fun-type_DNA-bd_sf"/>
</dbReference>
<dbReference type="GO" id="GO:0000981">
    <property type="term" value="F:DNA-binding transcription factor activity, RNA polymerase II-specific"/>
    <property type="evidence" value="ECO:0007669"/>
    <property type="project" value="InterPro"/>
</dbReference>
<dbReference type="CDD" id="cd12148">
    <property type="entry name" value="fungal_TF_MHR"/>
    <property type="match status" value="1"/>
</dbReference>
<evidence type="ECO:0000313" key="9">
    <source>
        <dbReference type="EMBL" id="EAW19783.1"/>
    </source>
</evidence>
<dbReference type="Pfam" id="PF04082">
    <property type="entry name" value="Fungal_trans"/>
    <property type="match status" value="1"/>
</dbReference>
<dbReference type="InterPro" id="IPR001138">
    <property type="entry name" value="Zn2Cys6_DnaBD"/>
</dbReference>
<feature type="compositionally biased region" description="Polar residues" evidence="7">
    <location>
        <begin position="87"/>
        <end position="102"/>
    </location>
</feature>
<comment type="subcellular location">
    <subcellularLocation>
        <location evidence="1">Nucleus</location>
    </subcellularLocation>
</comment>
<evidence type="ECO:0000256" key="6">
    <source>
        <dbReference type="ARBA" id="ARBA00023242"/>
    </source>
</evidence>
<dbReference type="STRING" id="331117.A1DA93"/>
<dbReference type="Proteomes" id="UP000006702">
    <property type="component" value="Unassembled WGS sequence"/>
</dbReference>
<dbReference type="GeneID" id="4588611"/>
<dbReference type="eggNOG" id="ENOG502SI1U">
    <property type="taxonomic scope" value="Eukaryota"/>
</dbReference>
<dbReference type="SMART" id="SM00906">
    <property type="entry name" value="Fungal_trans"/>
    <property type="match status" value="1"/>
</dbReference>
<feature type="domain" description="Zn(2)-C6 fungal-type" evidence="8">
    <location>
        <begin position="10"/>
        <end position="42"/>
    </location>
</feature>
<dbReference type="PANTHER" id="PTHR31001:SF40">
    <property type="entry name" value="ZN(II)2CYS6 TRANSCRIPTION FACTOR (EUROFUNG)"/>
    <property type="match status" value="1"/>
</dbReference>
<dbReference type="PROSITE" id="PS00463">
    <property type="entry name" value="ZN2_CY6_FUNGAL_1"/>
    <property type="match status" value="1"/>
</dbReference>
<dbReference type="OrthoDB" id="4898680at2759"/>
<evidence type="ECO:0000256" key="5">
    <source>
        <dbReference type="ARBA" id="ARBA00023163"/>
    </source>
</evidence>
<keyword evidence="6" id="KW-0539">Nucleus</keyword>
<keyword evidence="2" id="KW-0479">Metal-binding</keyword>
<dbReference type="KEGG" id="nfi:NFIA_094030"/>
<keyword evidence="3" id="KW-0805">Transcription regulation</keyword>
<evidence type="ECO:0000256" key="3">
    <source>
        <dbReference type="ARBA" id="ARBA00023015"/>
    </source>
</evidence>
<keyword evidence="10" id="KW-1185">Reference proteome</keyword>
<dbReference type="GO" id="GO:0003677">
    <property type="term" value="F:DNA binding"/>
    <property type="evidence" value="ECO:0007669"/>
    <property type="project" value="UniProtKB-KW"/>
</dbReference>
<proteinExistence type="predicted"/>
<dbReference type="GO" id="GO:0005634">
    <property type="term" value="C:nucleus"/>
    <property type="evidence" value="ECO:0007669"/>
    <property type="project" value="UniProtKB-SubCell"/>
</dbReference>
<dbReference type="SMART" id="SM00066">
    <property type="entry name" value="GAL4"/>
    <property type="match status" value="1"/>
</dbReference>
<evidence type="ECO:0000313" key="10">
    <source>
        <dbReference type="Proteomes" id="UP000006702"/>
    </source>
</evidence>
<organism evidence="9 10">
    <name type="scientific">Neosartorya fischeri (strain ATCC 1020 / DSM 3700 / CBS 544.65 / FGSC A1164 / JCM 1740 / NRRL 181 / WB 181)</name>
    <name type="common">Aspergillus fischerianus</name>
    <dbReference type="NCBI Taxonomy" id="331117"/>
    <lineage>
        <taxon>Eukaryota</taxon>
        <taxon>Fungi</taxon>
        <taxon>Dikarya</taxon>
        <taxon>Ascomycota</taxon>
        <taxon>Pezizomycotina</taxon>
        <taxon>Eurotiomycetes</taxon>
        <taxon>Eurotiomycetidae</taxon>
        <taxon>Eurotiales</taxon>
        <taxon>Aspergillaceae</taxon>
        <taxon>Aspergillus</taxon>
        <taxon>Aspergillus subgen. Fumigati</taxon>
    </lineage>
</organism>
<dbReference type="InterPro" id="IPR007219">
    <property type="entry name" value="XnlR_reg_dom"/>
</dbReference>
<dbReference type="HOGENOM" id="CLU_013296_1_1_1"/>
<evidence type="ECO:0000256" key="2">
    <source>
        <dbReference type="ARBA" id="ARBA00022723"/>
    </source>
</evidence>
<evidence type="ECO:0000259" key="8">
    <source>
        <dbReference type="PROSITE" id="PS50048"/>
    </source>
</evidence>
<evidence type="ECO:0000256" key="4">
    <source>
        <dbReference type="ARBA" id="ARBA00023125"/>
    </source>
</evidence>
<dbReference type="GO" id="GO:0008270">
    <property type="term" value="F:zinc ion binding"/>
    <property type="evidence" value="ECO:0007669"/>
    <property type="project" value="InterPro"/>
</dbReference>
<dbReference type="OMA" id="HYCAVEL"/>